<evidence type="ECO:0000256" key="1">
    <source>
        <dbReference type="ARBA" id="ARBA00022741"/>
    </source>
</evidence>
<dbReference type="GO" id="GO:0005694">
    <property type="term" value="C:chromosome"/>
    <property type="evidence" value="ECO:0007669"/>
    <property type="project" value="UniProtKB-ARBA"/>
</dbReference>
<gene>
    <name evidence="8" type="ORF">Golax_025177</name>
</gene>
<dbReference type="Pfam" id="PF20073">
    <property type="entry name" value="DUF6469"/>
    <property type="match status" value="1"/>
</dbReference>
<evidence type="ECO:0000256" key="4">
    <source>
        <dbReference type="ARBA" id="ARBA00022840"/>
    </source>
</evidence>
<feature type="domain" description="DNA2/NAM7 helicase helicase" evidence="5">
    <location>
        <begin position="205"/>
        <end position="538"/>
    </location>
</feature>
<protein>
    <recommendedName>
        <fullName evidence="10">Helicase ATP-binding domain-containing protein</fullName>
    </recommendedName>
</protein>
<evidence type="ECO:0000313" key="9">
    <source>
        <dbReference type="Proteomes" id="UP000593574"/>
    </source>
</evidence>
<feature type="domain" description="DNA2/NAM7 helicase-like C-terminal" evidence="6">
    <location>
        <begin position="546"/>
        <end position="746"/>
    </location>
</feature>
<keyword evidence="3" id="KW-0347">Helicase</keyword>
<dbReference type="FunFam" id="3.40.50.300:FF:000326">
    <property type="entry name" value="P-loop containing nucleoside triphosphate hydrolase"/>
    <property type="match status" value="1"/>
</dbReference>
<accession>A0A7J8ZEF3</accession>
<dbReference type="GO" id="GO:0004386">
    <property type="term" value="F:helicase activity"/>
    <property type="evidence" value="ECO:0007669"/>
    <property type="project" value="UniProtKB-KW"/>
</dbReference>
<dbReference type="InterPro" id="IPR041677">
    <property type="entry name" value="DNA2/NAM7_AAA_11"/>
</dbReference>
<evidence type="ECO:0008006" key="10">
    <source>
        <dbReference type="Google" id="ProtNLM"/>
    </source>
</evidence>
<dbReference type="InterPro" id="IPR027417">
    <property type="entry name" value="P-loop_NTPase"/>
</dbReference>
<dbReference type="Proteomes" id="UP000593574">
    <property type="component" value="Unassembled WGS sequence"/>
</dbReference>
<comment type="caution">
    <text evidence="8">The sequence shown here is derived from an EMBL/GenBank/DDBJ whole genome shotgun (WGS) entry which is preliminary data.</text>
</comment>
<reference evidence="8 9" key="1">
    <citation type="journal article" date="2019" name="Genome Biol. Evol.">
        <title>Insights into the evolution of the New World diploid cottons (Gossypium, subgenus Houzingenia) based on genome sequencing.</title>
        <authorList>
            <person name="Grover C.E."/>
            <person name="Arick M.A. 2nd"/>
            <person name="Thrash A."/>
            <person name="Conover J.L."/>
            <person name="Sanders W.S."/>
            <person name="Peterson D.G."/>
            <person name="Frelichowski J.E."/>
            <person name="Scheffler J.A."/>
            <person name="Scheffler B.E."/>
            <person name="Wendel J.F."/>
        </authorList>
    </citation>
    <scope>NUCLEOTIDE SEQUENCE [LARGE SCALE GENOMIC DNA]</scope>
    <source>
        <strain evidence="8">4</strain>
        <tissue evidence="8">Leaf</tissue>
    </source>
</reference>
<sequence length="936" mass="105830">QIKKIPTTFTSTAHYYSSFVAPLVEETHADLLSAMSRLSRAPSYQLHSIESETNYRAPTDFSYKIVLQKPGNSNQTDVVTYKPQAGDLAALTDVKPTCISDLNRPKMPYILAYVQSVDGGKLSVRSSKPIMIEQDMQRNKHIDLFFVYLINLTTNVRIWNALHPNPILADLPIINKVIQTNEEKECAVCLSENDSVMIPSIKSYNLNDSQEAAITSCIKTWRCNHQNGHVKLIWGPPGTGKTKTVGLLLLVLLRMKCRTITCAPTLIAVMELASRVMRLVSGTLEYETYGLGDIVLFGSSERMGMDDHENLLHVFLDYRVEMLNKCFSPSTGWNASLSSMIDLLEDPRGQYGRYVTHRELGINQDEMDDPLSLEGFIKKRFFQYNEQLKFCVVNLCTHLPTARISLQVVTDMMVALYLLRSIETLLNRYDYGDERLSTATKTCLPVLESLARSFRVPEYIHKLMIKNLCLDNAYLLFCTASSSSKLHTERTQELDLLVIDEAAQLKECESTIPFQLPGLRQVVLVGDERQLPAMIRSKISGEAEFGRSMFERLVLLGKKKHLFNVQYRMHPAISSFPNKEFYDGLIMDAPMVKHRSHEKDFLHGNMYGAYSFINIAYGKEQVGHLLSKMNMVEVAVVCSIVGILFKEFNATKQRVSIGVISPYAAQVHAIEEKLKQTYSGCCSASDSGFSVRVRSVDGFQGGEEDVLIISTVRSNLNGSVGFLSNRQRANVALTRGRHCLWILGNETTFIKSNSVWTKLVLDAKARGCFFNAHEDKHLNEVITTTLIDLQQFDILLTMDSPLFKHAKWKICFSKDLKKSMSNIKNKEVHKQTIKVMEKLASGWRDDEKKKKIVGDDDGCCFGLLQVSLIGDGELSLVWSVELEMVKGNSEWVIQVLKVWDVLPLLDVAKVAQKLHILFAEYTVEKISRCRYECREG</sequence>
<feature type="domain" description="DUF6469" evidence="7">
    <location>
        <begin position="80"/>
        <end position="163"/>
    </location>
</feature>
<evidence type="ECO:0000256" key="2">
    <source>
        <dbReference type="ARBA" id="ARBA00022801"/>
    </source>
</evidence>
<keyword evidence="2" id="KW-0378">Hydrolase</keyword>
<dbReference type="InterPro" id="IPR045055">
    <property type="entry name" value="DNA2/NAM7-like"/>
</dbReference>
<dbReference type="GO" id="GO:0016787">
    <property type="term" value="F:hydrolase activity"/>
    <property type="evidence" value="ECO:0007669"/>
    <property type="project" value="UniProtKB-KW"/>
</dbReference>
<dbReference type="SUPFAM" id="SSF52540">
    <property type="entry name" value="P-loop containing nucleoside triphosphate hydrolases"/>
    <property type="match status" value="1"/>
</dbReference>
<keyword evidence="9" id="KW-1185">Reference proteome</keyword>
<dbReference type="Gene3D" id="3.40.50.300">
    <property type="entry name" value="P-loop containing nucleotide triphosphate hydrolases"/>
    <property type="match status" value="2"/>
</dbReference>
<dbReference type="GO" id="GO:0005524">
    <property type="term" value="F:ATP binding"/>
    <property type="evidence" value="ECO:0007669"/>
    <property type="project" value="UniProtKB-KW"/>
</dbReference>
<proteinExistence type="predicted"/>
<keyword evidence="4" id="KW-0067">ATP-binding</keyword>
<keyword evidence="1" id="KW-0547">Nucleotide-binding</keyword>
<feature type="non-terminal residue" evidence="8">
    <location>
        <position position="936"/>
    </location>
</feature>
<evidence type="ECO:0000313" key="8">
    <source>
        <dbReference type="EMBL" id="MBA0710188.1"/>
    </source>
</evidence>
<dbReference type="EMBL" id="JABEZV010000004">
    <property type="protein sequence ID" value="MBA0710188.1"/>
    <property type="molecule type" value="Genomic_DNA"/>
</dbReference>
<dbReference type="InterPro" id="IPR041679">
    <property type="entry name" value="DNA2/NAM7-like_C"/>
</dbReference>
<name>A0A7J8ZEF3_9ROSI</name>
<evidence type="ECO:0000259" key="7">
    <source>
        <dbReference type="Pfam" id="PF20073"/>
    </source>
</evidence>
<dbReference type="CDD" id="cd18808">
    <property type="entry name" value="SF1_C_Upf1"/>
    <property type="match status" value="1"/>
</dbReference>
<dbReference type="InterPro" id="IPR047187">
    <property type="entry name" value="SF1_C_Upf1"/>
</dbReference>
<dbReference type="AlphaFoldDB" id="A0A7J8ZEF3"/>
<dbReference type="Pfam" id="PF13087">
    <property type="entry name" value="AAA_12"/>
    <property type="match status" value="1"/>
</dbReference>
<evidence type="ECO:0000259" key="6">
    <source>
        <dbReference type="Pfam" id="PF13087"/>
    </source>
</evidence>
<organism evidence="8 9">
    <name type="scientific">Gossypium laxum</name>
    <dbReference type="NCBI Taxonomy" id="34288"/>
    <lineage>
        <taxon>Eukaryota</taxon>
        <taxon>Viridiplantae</taxon>
        <taxon>Streptophyta</taxon>
        <taxon>Embryophyta</taxon>
        <taxon>Tracheophyta</taxon>
        <taxon>Spermatophyta</taxon>
        <taxon>Magnoliopsida</taxon>
        <taxon>eudicotyledons</taxon>
        <taxon>Gunneridae</taxon>
        <taxon>Pentapetalae</taxon>
        <taxon>rosids</taxon>
        <taxon>malvids</taxon>
        <taxon>Malvales</taxon>
        <taxon>Malvaceae</taxon>
        <taxon>Malvoideae</taxon>
        <taxon>Gossypium</taxon>
    </lineage>
</organism>
<dbReference type="Pfam" id="PF13086">
    <property type="entry name" value="AAA_11"/>
    <property type="match status" value="1"/>
</dbReference>
<dbReference type="PANTHER" id="PTHR10887">
    <property type="entry name" value="DNA2/NAM7 HELICASE FAMILY"/>
    <property type="match status" value="1"/>
</dbReference>
<dbReference type="InterPro" id="IPR045529">
    <property type="entry name" value="DUF6469"/>
</dbReference>
<evidence type="ECO:0000256" key="3">
    <source>
        <dbReference type="ARBA" id="ARBA00022806"/>
    </source>
</evidence>
<evidence type="ECO:0000259" key="5">
    <source>
        <dbReference type="Pfam" id="PF13086"/>
    </source>
</evidence>
<dbReference type="PANTHER" id="PTHR10887:SF522">
    <property type="entry name" value="P-LOOP CONTAINING NUCLEOSIDE TRIPHOSPHATE HYDROLASES SUPERFAMILY PROTEIN"/>
    <property type="match status" value="1"/>
</dbReference>